<accession>A0A7W0BZP7</accession>
<gene>
    <name evidence="1" type="ORF">HNR31_002639</name>
</gene>
<evidence type="ECO:0000313" key="2">
    <source>
        <dbReference type="Proteomes" id="UP000523087"/>
    </source>
</evidence>
<proteinExistence type="predicted"/>
<sequence length="58" mass="6229">MCGDIGSGPLESIGCEDGTFFLLVFSDPAAVFEEMFLRQSKTSVPNTVRLSITSVQSI</sequence>
<comment type="caution">
    <text evidence="1">The sequence shown here is derived from an EMBL/GenBank/DDBJ whole genome shotgun (WGS) entry which is preliminary data.</text>
</comment>
<organism evidence="1 2">
    <name type="scientific">Thermaerobacillus caldiproteolyticus</name>
    <dbReference type="NCBI Taxonomy" id="247480"/>
    <lineage>
        <taxon>Bacteria</taxon>
        <taxon>Bacillati</taxon>
        <taxon>Bacillota</taxon>
        <taxon>Bacilli</taxon>
        <taxon>Bacillales</taxon>
        <taxon>Anoxybacillaceae</taxon>
        <taxon>Thermaerobacillus</taxon>
    </lineage>
</organism>
<name>A0A7W0BZP7_9BACL</name>
<protein>
    <submittedName>
        <fullName evidence="1">Uncharacterized protein</fullName>
    </submittedName>
</protein>
<dbReference type="RefSeq" id="WP_181556619.1">
    <property type="nucleotide sequence ID" value="NZ_JACDUT010000008.1"/>
</dbReference>
<dbReference type="Proteomes" id="UP000523087">
    <property type="component" value="Unassembled WGS sequence"/>
</dbReference>
<evidence type="ECO:0000313" key="1">
    <source>
        <dbReference type="EMBL" id="MBA2875845.1"/>
    </source>
</evidence>
<reference evidence="1 2" key="1">
    <citation type="submission" date="2020-07" db="EMBL/GenBank/DDBJ databases">
        <title>Genomic Encyclopedia of Type Strains, Phase IV (KMG-IV): sequencing the most valuable type-strain genomes for metagenomic binning, comparative biology and taxonomic classification.</title>
        <authorList>
            <person name="Goeker M."/>
        </authorList>
    </citation>
    <scope>NUCLEOTIDE SEQUENCE [LARGE SCALE GENOMIC DNA]</scope>
    <source>
        <strain evidence="1 2">DSM 15730</strain>
    </source>
</reference>
<dbReference type="AlphaFoldDB" id="A0A7W0BZP7"/>
<dbReference type="EMBL" id="JACDUT010000008">
    <property type="protein sequence ID" value="MBA2875845.1"/>
    <property type="molecule type" value="Genomic_DNA"/>
</dbReference>
<keyword evidence="2" id="KW-1185">Reference proteome</keyword>